<dbReference type="EMBL" id="RCIY01000044">
    <property type="protein sequence ID" value="TGG85554.1"/>
    <property type="molecule type" value="Genomic_DNA"/>
</dbReference>
<dbReference type="Proteomes" id="UP000298111">
    <property type="component" value="Unassembled WGS sequence"/>
</dbReference>
<dbReference type="RefSeq" id="WP_031026372.1">
    <property type="nucleotide sequence ID" value="NZ_BBQG01000025.1"/>
</dbReference>
<dbReference type="Pfam" id="PF17775">
    <property type="entry name" value="YchJ_M-like"/>
    <property type="match status" value="1"/>
</dbReference>
<comment type="similarity">
    <text evidence="1">Belongs to the UPF0225 family.</text>
</comment>
<protein>
    <recommendedName>
        <fullName evidence="1">UPF0225 protein D8771_10335</fullName>
    </recommendedName>
</protein>
<sequence>MSRRKSARRGRRPADLSRRPDAGAPCPCGGGAYAACCGRFHRGEALPATAEELMRSRYSAFAVGDAAYLLGTWHPATRPARLDPADGPRWTGLEILDTSGGSAFHGEGTVTFRAHWVTAAGERGTQEERSRFVRVDGAWSYLDGAVA</sequence>
<dbReference type="PANTHER" id="PTHR33747:SF1">
    <property type="entry name" value="ADENYLATE CYCLASE-ASSOCIATED CAP C-TERMINAL DOMAIN-CONTAINING PROTEIN"/>
    <property type="match status" value="1"/>
</dbReference>
<dbReference type="PANTHER" id="PTHR33747">
    <property type="entry name" value="UPF0225 PROTEIN SCO1677"/>
    <property type="match status" value="1"/>
</dbReference>
<dbReference type="HAMAP" id="MF_00612">
    <property type="entry name" value="UPF0225"/>
    <property type="match status" value="1"/>
</dbReference>
<dbReference type="Gene3D" id="3.10.450.50">
    <property type="match status" value="1"/>
</dbReference>
<evidence type="ECO:0000313" key="4">
    <source>
        <dbReference type="Proteomes" id="UP000298111"/>
    </source>
</evidence>
<dbReference type="InterPro" id="IPR032710">
    <property type="entry name" value="NTF2-like_dom_sf"/>
</dbReference>
<feature type="compositionally biased region" description="Basic and acidic residues" evidence="2">
    <location>
        <begin position="12"/>
        <end position="21"/>
    </location>
</feature>
<feature type="region of interest" description="Disordered" evidence="2">
    <location>
        <begin position="1"/>
        <end position="21"/>
    </location>
</feature>
<accession>A0A6C1C9H1</accession>
<reference evidence="3 4" key="1">
    <citation type="submission" date="2018-10" db="EMBL/GenBank/DDBJ databases">
        <title>Isolation of pseudouridimycin from Streptomyces albus DSM 40763.</title>
        <authorList>
            <person name="Rosenqvist P."/>
            <person name="Metsae-Ketelae M."/>
            <person name="Virta P."/>
        </authorList>
    </citation>
    <scope>NUCLEOTIDE SEQUENCE [LARGE SCALE GENOMIC DNA]</scope>
    <source>
        <strain evidence="3 4">DSM 40763</strain>
    </source>
</reference>
<feature type="compositionally biased region" description="Basic residues" evidence="2">
    <location>
        <begin position="1"/>
        <end position="11"/>
    </location>
</feature>
<dbReference type="SUPFAM" id="SSF54427">
    <property type="entry name" value="NTF2-like"/>
    <property type="match status" value="1"/>
</dbReference>
<evidence type="ECO:0000256" key="1">
    <source>
        <dbReference type="HAMAP-Rule" id="MF_00612"/>
    </source>
</evidence>
<evidence type="ECO:0000256" key="2">
    <source>
        <dbReference type="SAM" id="MobiDB-lite"/>
    </source>
</evidence>
<dbReference type="InterPro" id="IPR048469">
    <property type="entry name" value="YchJ-like_M"/>
</dbReference>
<dbReference type="AlphaFoldDB" id="A0A6C1C9H1"/>
<dbReference type="GeneID" id="75180327"/>
<organism evidence="3 4">
    <name type="scientific">Streptomyces albus</name>
    <dbReference type="NCBI Taxonomy" id="1888"/>
    <lineage>
        <taxon>Bacteria</taxon>
        <taxon>Bacillati</taxon>
        <taxon>Actinomycetota</taxon>
        <taxon>Actinomycetes</taxon>
        <taxon>Kitasatosporales</taxon>
        <taxon>Streptomycetaceae</taxon>
        <taxon>Streptomyces</taxon>
    </lineage>
</organism>
<proteinExistence type="inferred from homology"/>
<name>A0A6C1C9H1_9ACTN</name>
<evidence type="ECO:0000313" key="3">
    <source>
        <dbReference type="EMBL" id="TGG85554.1"/>
    </source>
</evidence>
<comment type="caution">
    <text evidence="3">The sequence shown here is derived from an EMBL/GenBank/DDBJ whole genome shotgun (WGS) entry which is preliminary data.</text>
</comment>
<dbReference type="InterPro" id="IPR023006">
    <property type="entry name" value="YchJ-like"/>
</dbReference>
<gene>
    <name evidence="3" type="ORF">D8771_10335</name>
</gene>